<dbReference type="InterPro" id="IPR001036">
    <property type="entry name" value="Acrflvin-R"/>
</dbReference>
<keyword evidence="2" id="KW-1133">Transmembrane helix</keyword>
<dbReference type="Gene3D" id="3.30.2090.10">
    <property type="entry name" value="Multidrug efflux transporter AcrB TolC docking domain, DN and DC subdomains"/>
    <property type="match status" value="1"/>
</dbReference>
<keyword evidence="2" id="KW-0472">Membrane</keyword>
<name>A0A2X3F013_KLEPN</name>
<reference evidence="3 4" key="1">
    <citation type="submission" date="2018-06" db="EMBL/GenBank/DDBJ databases">
        <authorList>
            <consortium name="Pathogen Informatics"/>
            <person name="Doyle S."/>
        </authorList>
    </citation>
    <scope>NUCLEOTIDE SEQUENCE [LARGE SCALE GENOMIC DNA]</scope>
    <source>
        <strain evidence="3 4">NCTC13465</strain>
    </source>
</reference>
<proteinExistence type="predicted"/>
<protein>
    <submittedName>
        <fullName evidence="3">RND multidrug efflux transporter, Acriflavin resistance protein</fullName>
    </submittedName>
</protein>
<evidence type="ECO:0000313" key="3">
    <source>
        <dbReference type="EMBL" id="SQC41871.1"/>
    </source>
</evidence>
<dbReference type="PANTHER" id="PTHR32063">
    <property type="match status" value="1"/>
</dbReference>
<dbReference type="Gene3D" id="3.30.70.1440">
    <property type="entry name" value="Multidrug efflux transporter AcrB pore domain"/>
    <property type="match status" value="1"/>
</dbReference>
<gene>
    <name evidence="3" type="primary">bepG_2</name>
    <name evidence="3" type="ORF">NCTC13465_01132</name>
</gene>
<dbReference type="EMBL" id="UAWQ01000007">
    <property type="protein sequence ID" value="SQC41871.1"/>
    <property type="molecule type" value="Genomic_DNA"/>
</dbReference>
<evidence type="ECO:0000256" key="1">
    <source>
        <dbReference type="ARBA" id="ARBA00022692"/>
    </source>
</evidence>
<keyword evidence="1" id="KW-0812">Transmembrane</keyword>
<evidence type="ECO:0000256" key="2">
    <source>
        <dbReference type="ARBA" id="ARBA00022989"/>
    </source>
</evidence>
<dbReference type="SUPFAM" id="SSF82714">
    <property type="entry name" value="Multidrug efflux transporter AcrB TolC docking domain, DN and DC subdomains"/>
    <property type="match status" value="1"/>
</dbReference>
<dbReference type="GO" id="GO:0005886">
    <property type="term" value="C:plasma membrane"/>
    <property type="evidence" value="ECO:0007669"/>
    <property type="project" value="TreeGrafter"/>
</dbReference>
<accession>A0A2X3F013</accession>
<dbReference type="PANTHER" id="PTHR32063:SF76">
    <property type="entry name" value="EFFLUX PUMP MEMBRANE TRANSPORTER"/>
    <property type="match status" value="1"/>
</dbReference>
<organism evidence="3 4">
    <name type="scientific">Klebsiella pneumoniae</name>
    <dbReference type="NCBI Taxonomy" id="573"/>
    <lineage>
        <taxon>Bacteria</taxon>
        <taxon>Pseudomonadati</taxon>
        <taxon>Pseudomonadota</taxon>
        <taxon>Gammaproteobacteria</taxon>
        <taxon>Enterobacterales</taxon>
        <taxon>Enterobacteriaceae</taxon>
        <taxon>Klebsiella/Raoultella group</taxon>
        <taxon>Klebsiella</taxon>
        <taxon>Klebsiella pneumoniae complex</taxon>
    </lineage>
</organism>
<dbReference type="Proteomes" id="UP000251721">
    <property type="component" value="Unassembled WGS sequence"/>
</dbReference>
<dbReference type="InterPro" id="IPR027463">
    <property type="entry name" value="AcrB_DN_DC_subdom"/>
</dbReference>
<dbReference type="Pfam" id="PF00873">
    <property type="entry name" value="ACR_tran"/>
    <property type="match status" value="1"/>
</dbReference>
<evidence type="ECO:0000313" key="4">
    <source>
        <dbReference type="Proteomes" id="UP000251721"/>
    </source>
</evidence>
<dbReference type="AlphaFoldDB" id="A0A2X3F013"/>
<dbReference type="GO" id="GO:0042910">
    <property type="term" value="F:xenobiotic transmembrane transporter activity"/>
    <property type="evidence" value="ECO:0007669"/>
    <property type="project" value="TreeGrafter"/>
</dbReference>
<sequence>MCRVAQIFSSLQTAFGGTRAGDFSRNNRVYHVVMQNEMQWRERAEQISELYVRSRDGERVRLSNLVTITPTVGAPFIQQYNQFPSVSVSGSAAEGVSSRTAMAAMEQILQAHLPPGYDYAWRRDLLAGAADR</sequence>
<dbReference type="SUPFAM" id="SSF82693">
    <property type="entry name" value="Multidrug efflux transporter AcrB pore domain, PN1, PN2, PC1 and PC2 subdomains"/>
    <property type="match status" value="1"/>
</dbReference>